<dbReference type="Gene3D" id="3.40.50.850">
    <property type="entry name" value="Isochorismatase-like"/>
    <property type="match status" value="1"/>
</dbReference>
<reference evidence="3 4" key="1">
    <citation type="submission" date="2016-01" db="EMBL/GenBank/DDBJ databases">
        <title>Amycolatopsis coloradensis genome sequencing and assembly.</title>
        <authorList>
            <person name="Mayilraj S."/>
        </authorList>
    </citation>
    <scope>NUCLEOTIDE SEQUENCE [LARGE SCALE GENOMIC DNA]</scope>
    <source>
        <strain evidence="3 4">DSM 44225</strain>
    </source>
</reference>
<dbReference type="GO" id="GO:0016787">
    <property type="term" value="F:hydrolase activity"/>
    <property type="evidence" value="ECO:0007669"/>
    <property type="project" value="UniProtKB-KW"/>
</dbReference>
<dbReference type="PANTHER" id="PTHR43540:SF6">
    <property type="entry name" value="ISOCHORISMATASE-LIKE DOMAIN-CONTAINING PROTEIN"/>
    <property type="match status" value="1"/>
</dbReference>
<name>A0A1R0KUY1_9PSEU</name>
<dbReference type="Proteomes" id="UP000187486">
    <property type="component" value="Unassembled WGS sequence"/>
</dbReference>
<evidence type="ECO:0000313" key="4">
    <source>
        <dbReference type="Proteomes" id="UP000187486"/>
    </source>
</evidence>
<keyword evidence="4" id="KW-1185">Reference proteome</keyword>
<sequence length="196" mass="21648">MGKIAVITNDLQGDVVYLTPERTAVMTDAQPHYIGFLDEMRRRGHTVYHLQLINLPDDPNANRRADGTLPLQRETEGAAILPAFLGEGDVVVEKNKDSGFYETKLHDLLQAEGVETVVVTGLQTQICVQTTAADAFFRGYNVWVPAECVVSDKTEDRDRSLAWLAGYCATVASSKEILETLDVKGELPRMVVKTLP</sequence>
<dbReference type="InterPro" id="IPR000868">
    <property type="entry name" value="Isochorismatase-like_dom"/>
</dbReference>
<comment type="caution">
    <text evidence="3">The sequence shown here is derived from an EMBL/GenBank/DDBJ whole genome shotgun (WGS) entry which is preliminary data.</text>
</comment>
<dbReference type="AlphaFoldDB" id="A0A1R0KUY1"/>
<proteinExistence type="predicted"/>
<evidence type="ECO:0000313" key="3">
    <source>
        <dbReference type="EMBL" id="OLZ52421.1"/>
    </source>
</evidence>
<evidence type="ECO:0000256" key="1">
    <source>
        <dbReference type="ARBA" id="ARBA00022801"/>
    </source>
</evidence>
<feature type="domain" description="Isochorismatase-like" evidence="2">
    <location>
        <begin position="5"/>
        <end position="175"/>
    </location>
</feature>
<dbReference type="Pfam" id="PF00857">
    <property type="entry name" value="Isochorismatase"/>
    <property type="match status" value="1"/>
</dbReference>
<keyword evidence="1" id="KW-0378">Hydrolase</keyword>
<dbReference type="EMBL" id="MQUQ01000006">
    <property type="protein sequence ID" value="OLZ52421.1"/>
    <property type="molecule type" value="Genomic_DNA"/>
</dbReference>
<protein>
    <submittedName>
        <fullName evidence="3">Isochorismatase</fullName>
    </submittedName>
</protein>
<dbReference type="InterPro" id="IPR050272">
    <property type="entry name" value="Isochorismatase-like_hydrls"/>
</dbReference>
<dbReference type="SUPFAM" id="SSF52499">
    <property type="entry name" value="Isochorismatase-like hydrolases"/>
    <property type="match status" value="1"/>
</dbReference>
<evidence type="ECO:0000259" key="2">
    <source>
        <dbReference type="Pfam" id="PF00857"/>
    </source>
</evidence>
<dbReference type="InterPro" id="IPR036380">
    <property type="entry name" value="Isochorismatase-like_sf"/>
</dbReference>
<dbReference type="STRING" id="76021.BS329_13945"/>
<dbReference type="RefSeq" id="WP_076160497.1">
    <property type="nucleotide sequence ID" value="NZ_JBEZVB010000020.1"/>
</dbReference>
<organism evidence="3 4">
    <name type="scientific">Amycolatopsis coloradensis</name>
    <dbReference type="NCBI Taxonomy" id="76021"/>
    <lineage>
        <taxon>Bacteria</taxon>
        <taxon>Bacillati</taxon>
        <taxon>Actinomycetota</taxon>
        <taxon>Actinomycetes</taxon>
        <taxon>Pseudonocardiales</taxon>
        <taxon>Pseudonocardiaceae</taxon>
        <taxon>Amycolatopsis</taxon>
    </lineage>
</organism>
<dbReference type="PANTHER" id="PTHR43540">
    <property type="entry name" value="PEROXYUREIDOACRYLATE/UREIDOACRYLATE AMIDOHYDROLASE-RELATED"/>
    <property type="match status" value="1"/>
</dbReference>
<accession>A0A1R0KUY1</accession>
<dbReference type="CDD" id="cd00431">
    <property type="entry name" value="cysteine_hydrolases"/>
    <property type="match status" value="1"/>
</dbReference>
<dbReference type="OrthoDB" id="9814140at2"/>
<gene>
    <name evidence="3" type="ORF">BS329_13945</name>
</gene>